<comment type="caution">
    <text evidence="2">The sequence shown here is derived from an EMBL/GenBank/DDBJ whole genome shotgun (WGS) entry which is preliminary data.</text>
</comment>
<protein>
    <submittedName>
        <fullName evidence="2">Uncharacterized protein</fullName>
    </submittedName>
</protein>
<evidence type="ECO:0000313" key="2">
    <source>
        <dbReference type="EMBL" id="KAK3763627.1"/>
    </source>
</evidence>
<gene>
    <name evidence="2" type="ORF">RRG08_057047</name>
</gene>
<dbReference type="AlphaFoldDB" id="A0AAE0Z6D8"/>
<dbReference type="Proteomes" id="UP001283361">
    <property type="component" value="Unassembled WGS sequence"/>
</dbReference>
<name>A0AAE0Z6D8_9GAST</name>
<feature type="region of interest" description="Disordered" evidence="1">
    <location>
        <begin position="1"/>
        <end position="33"/>
    </location>
</feature>
<organism evidence="2 3">
    <name type="scientific">Elysia crispata</name>
    <name type="common">lettuce slug</name>
    <dbReference type="NCBI Taxonomy" id="231223"/>
    <lineage>
        <taxon>Eukaryota</taxon>
        <taxon>Metazoa</taxon>
        <taxon>Spiralia</taxon>
        <taxon>Lophotrochozoa</taxon>
        <taxon>Mollusca</taxon>
        <taxon>Gastropoda</taxon>
        <taxon>Heterobranchia</taxon>
        <taxon>Euthyneura</taxon>
        <taxon>Panpulmonata</taxon>
        <taxon>Sacoglossa</taxon>
        <taxon>Placobranchoidea</taxon>
        <taxon>Plakobranchidae</taxon>
        <taxon>Elysia</taxon>
    </lineage>
</organism>
<keyword evidence="3" id="KW-1185">Reference proteome</keyword>
<evidence type="ECO:0000313" key="3">
    <source>
        <dbReference type="Proteomes" id="UP001283361"/>
    </source>
</evidence>
<accession>A0AAE0Z6D8</accession>
<proteinExistence type="predicted"/>
<reference evidence="2" key="1">
    <citation type="journal article" date="2023" name="G3 (Bethesda)">
        <title>A reference genome for the long-term kleptoplast-retaining sea slug Elysia crispata morphotype clarki.</title>
        <authorList>
            <person name="Eastman K.E."/>
            <person name="Pendleton A.L."/>
            <person name="Shaikh M.A."/>
            <person name="Suttiyut T."/>
            <person name="Ogas R."/>
            <person name="Tomko P."/>
            <person name="Gavelis G."/>
            <person name="Widhalm J.R."/>
            <person name="Wisecaver J.H."/>
        </authorList>
    </citation>
    <scope>NUCLEOTIDE SEQUENCE</scope>
    <source>
        <strain evidence="2">ECLA1</strain>
    </source>
</reference>
<evidence type="ECO:0000256" key="1">
    <source>
        <dbReference type="SAM" id="MobiDB-lite"/>
    </source>
</evidence>
<sequence>MDYRSYSNAAPATSDSSGLQASPLASQSAEHTTSGFGCRQVRWAGEAEEKIKHESPVKQTSCDPSSNTKITSMVSEGDMCLHDFYRHKIQSRVNCYRLVSRAGQSAHAAPVTCTWQHDLVTAHHTAARGADISELWDTPQFSSIIQRPKLILPGEVVLVEGLAVRLSETSLGEVVLVEGLAVRLSETSLGEVVLVEGLAVRLSETSLGEVVLVEGLAVRLSETSPGEFVLVEGLAVRLSETSLGAMWPSHL</sequence>
<dbReference type="EMBL" id="JAWDGP010004530">
    <property type="protein sequence ID" value="KAK3763627.1"/>
    <property type="molecule type" value="Genomic_DNA"/>
</dbReference>